<comment type="caution">
    <text evidence="1">The sequence shown here is derived from an EMBL/GenBank/DDBJ whole genome shotgun (WGS) entry which is preliminary data.</text>
</comment>
<sequence length="214" mass="24153">MPNNPIWITILLLLLTAGCTNQAAKMEIRYTSLNDYDAHYVFNLKDSPAGLMHLYGYTLQDLKASKHYRDSIQASGHPYDARESLPLKAEPVVLYTPPNEWEGAPDSSHMIISFSTDEDSYRINGITVFACKQSHIQVKSLEKKNSGCTLQLNTASLNLCALRCMLQQTDTLKYQLGADNFTYSFVNSNSQKLLAIAYTEKGRYLELIFPEKQP</sequence>
<evidence type="ECO:0008006" key="3">
    <source>
        <dbReference type="Google" id="ProtNLM"/>
    </source>
</evidence>
<reference evidence="1 2" key="1">
    <citation type="submission" date="2020-09" db="EMBL/GenBank/DDBJ databases">
        <title>Genome sequences of type strains of Chitinophaga qingshengii and Chitinophaga varians.</title>
        <authorList>
            <person name="Kittiwongwattana C."/>
        </authorList>
    </citation>
    <scope>NUCLEOTIDE SEQUENCE [LARGE SCALE GENOMIC DNA]</scope>
    <source>
        <strain evidence="1 2">JCM 30026</strain>
    </source>
</reference>
<dbReference type="RefSeq" id="WP_188088236.1">
    <property type="nucleotide sequence ID" value="NZ_JACVFC010000001.1"/>
</dbReference>
<gene>
    <name evidence="1" type="ORF">ICL07_12495</name>
</gene>
<proteinExistence type="predicted"/>
<accession>A0ABR7TMH6</accession>
<dbReference type="EMBL" id="JACVFC010000001">
    <property type="protein sequence ID" value="MBC9931200.1"/>
    <property type="molecule type" value="Genomic_DNA"/>
</dbReference>
<evidence type="ECO:0000313" key="1">
    <source>
        <dbReference type="EMBL" id="MBC9931200.1"/>
    </source>
</evidence>
<keyword evidence="2" id="KW-1185">Reference proteome</keyword>
<evidence type="ECO:0000313" key="2">
    <source>
        <dbReference type="Proteomes" id="UP000659124"/>
    </source>
</evidence>
<name>A0ABR7TMH6_9BACT</name>
<dbReference type="Proteomes" id="UP000659124">
    <property type="component" value="Unassembled WGS sequence"/>
</dbReference>
<organism evidence="1 2">
    <name type="scientific">Chitinophaga qingshengii</name>
    <dbReference type="NCBI Taxonomy" id="1569794"/>
    <lineage>
        <taxon>Bacteria</taxon>
        <taxon>Pseudomonadati</taxon>
        <taxon>Bacteroidota</taxon>
        <taxon>Chitinophagia</taxon>
        <taxon>Chitinophagales</taxon>
        <taxon>Chitinophagaceae</taxon>
        <taxon>Chitinophaga</taxon>
    </lineage>
</organism>
<protein>
    <recommendedName>
        <fullName evidence="3">Lipoprotein</fullName>
    </recommendedName>
</protein>